<accession>A0A9P9L397</accession>
<reference evidence="2" key="1">
    <citation type="journal article" date="2021" name="Nat. Commun.">
        <title>Genetic determinants of endophytism in the Arabidopsis root mycobiome.</title>
        <authorList>
            <person name="Mesny F."/>
            <person name="Miyauchi S."/>
            <person name="Thiergart T."/>
            <person name="Pickel B."/>
            <person name="Atanasova L."/>
            <person name="Karlsson M."/>
            <person name="Huettel B."/>
            <person name="Barry K.W."/>
            <person name="Haridas S."/>
            <person name="Chen C."/>
            <person name="Bauer D."/>
            <person name="Andreopoulos W."/>
            <person name="Pangilinan J."/>
            <person name="LaButti K."/>
            <person name="Riley R."/>
            <person name="Lipzen A."/>
            <person name="Clum A."/>
            <person name="Drula E."/>
            <person name="Henrissat B."/>
            <person name="Kohler A."/>
            <person name="Grigoriev I.V."/>
            <person name="Martin F.M."/>
            <person name="Hacquard S."/>
        </authorList>
    </citation>
    <scope>NUCLEOTIDE SEQUENCE</scope>
    <source>
        <strain evidence="2">FSSC 5 MPI-SDFR-AT-0091</strain>
    </source>
</reference>
<evidence type="ECO:0000313" key="3">
    <source>
        <dbReference type="Proteomes" id="UP000736672"/>
    </source>
</evidence>
<feature type="chain" id="PRO_5040254185" description="Secreted protein" evidence="1">
    <location>
        <begin position="17"/>
        <end position="122"/>
    </location>
</feature>
<sequence>MLASVILVLLPPLLVAFQALSLPLLALARSLLLPTKLSASWELTSKSLTLRLALSLPRPTSTLSPSTCHSCAPTPAFLRLLSFEASSPLLTRLLVAQMLRMPTLQPRSRRLLMPRACLRLKS</sequence>
<evidence type="ECO:0000256" key="1">
    <source>
        <dbReference type="SAM" id="SignalP"/>
    </source>
</evidence>
<name>A0A9P9L397_FUSSL</name>
<keyword evidence="1" id="KW-0732">Signal</keyword>
<evidence type="ECO:0000313" key="2">
    <source>
        <dbReference type="EMBL" id="KAH7273361.1"/>
    </source>
</evidence>
<dbReference type="EMBL" id="JAGTJS010000002">
    <property type="protein sequence ID" value="KAH7273361.1"/>
    <property type="molecule type" value="Genomic_DNA"/>
</dbReference>
<protein>
    <recommendedName>
        <fullName evidence="4">Secreted protein</fullName>
    </recommendedName>
</protein>
<evidence type="ECO:0008006" key="4">
    <source>
        <dbReference type="Google" id="ProtNLM"/>
    </source>
</evidence>
<dbReference type="AlphaFoldDB" id="A0A9P9L397"/>
<keyword evidence="3" id="KW-1185">Reference proteome</keyword>
<dbReference type="Proteomes" id="UP000736672">
    <property type="component" value="Unassembled WGS sequence"/>
</dbReference>
<organism evidence="2 3">
    <name type="scientific">Fusarium solani</name>
    <name type="common">Filamentous fungus</name>
    <dbReference type="NCBI Taxonomy" id="169388"/>
    <lineage>
        <taxon>Eukaryota</taxon>
        <taxon>Fungi</taxon>
        <taxon>Dikarya</taxon>
        <taxon>Ascomycota</taxon>
        <taxon>Pezizomycotina</taxon>
        <taxon>Sordariomycetes</taxon>
        <taxon>Hypocreomycetidae</taxon>
        <taxon>Hypocreales</taxon>
        <taxon>Nectriaceae</taxon>
        <taxon>Fusarium</taxon>
        <taxon>Fusarium solani species complex</taxon>
    </lineage>
</organism>
<comment type="caution">
    <text evidence="2">The sequence shown here is derived from an EMBL/GenBank/DDBJ whole genome shotgun (WGS) entry which is preliminary data.</text>
</comment>
<proteinExistence type="predicted"/>
<gene>
    <name evidence="2" type="ORF">B0J15DRAFT_476994</name>
</gene>
<feature type="signal peptide" evidence="1">
    <location>
        <begin position="1"/>
        <end position="16"/>
    </location>
</feature>